<evidence type="ECO:0000313" key="2">
    <source>
        <dbReference type="EMBL" id="RRT76633.1"/>
    </source>
</evidence>
<evidence type="ECO:0000313" key="3">
    <source>
        <dbReference type="Proteomes" id="UP000287651"/>
    </source>
</evidence>
<name>A0A427AK35_ENSVE</name>
<sequence length="92" mass="9632">MVAVGEGNASGRGESNGWGSNGRGTTTVSIGGEEGRKRAVVTHYSDSRRLLVAMVGVDGGYKFVMENRGKTRPAMIAEEEVATMDVLQAAEG</sequence>
<organism evidence="2 3">
    <name type="scientific">Ensete ventricosum</name>
    <name type="common">Abyssinian banana</name>
    <name type="synonym">Musa ensete</name>
    <dbReference type="NCBI Taxonomy" id="4639"/>
    <lineage>
        <taxon>Eukaryota</taxon>
        <taxon>Viridiplantae</taxon>
        <taxon>Streptophyta</taxon>
        <taxon>Embryophyta</taxon>
        <taxon>Tracheophyta</taxon>
        <taxon>Spermatophyta</taxon>
        <taxon>Magnoliopsida</taxon>
        <taxon>Liliopsida</taxon>
        <taxon>Zingiberales</taxon>
        <taxon>Musaceae</taxon>
        <taxon>Ensete</taxon>
    </lineage>
</organism>
<gene>
    <name evidence="2" type="ORF">B296_00015985</name>
</gene>
<accession>A0A427AK35</accession>
<comment type="caution">
    <text evidence="2">The sequence shown here is derived from an EMBL/GenBank/DDBJ whole genome shotgun (WGS) entry which is preliminary data.</text>
</comment>
<protein>
    <submittedName>
        <fullName evidence="2">Uncharacterized protein</fullName>
    </submittedName>
</protein>
<feature type="region of interest" description="Disordered" evidence="1">
    <location>
        <begin position="1"/>
        <end position="36"/>
    </location>
</feature>
<dbReference type="EMBL" id="AMZH03002140">
    <property type="protein sequence ID" value="RRT76633.1"/>
    <property type="molecule type" value="Genomic_DNA"/>
</dbReference>
<dbReference type="Proteomes" id="UP000287651">
    <property type="component" value="Unassembled WGS sequence"/>
</dbReference>
<proteinExistence type="predicted"/>
<evidence type="ECO:0000256" key="1">
    <source>
        <dbReference type="SAM" id="MobiDB-lite"/>
    </source>
</evidence>
<dbReference type="AlphaFoldDB" id="A0A427AK35"/>
<reference evidence="2 3" key="1">
    <citation type="journal article" date="2014" name="Agronomy (Basel)">
        <title>A Draft Genome Sequence for Ensete ventricosum, the Drought-Tolerant Tree Against Hunger.</title>
        <authorList>
            <person name="Harrison J."/>
            <person name="Moore K.A."/>
            <person name="Paszkiewicz K."/>
            <person name="Jones T."/>
            <person name="Grant M."/>
            <person name="Ambacheew D."/>
            <person name="Muzemil S."/>
            <person name="Studholme D.J."/>
        </authorList>
    </citation>
    <scope>NUCLEOTIDE SEQUENCE [LARGE SCALE GENOMIC DNA]</scope>
</reference>
<feature type="compositionally biased region" description="Gly residues" evidence="1">
    <location>
        <begin position="8"/>
        <end position="22"/>
    </location>
</feature>